<dbReference type="PANTHER" id="PTHR10039:SF14">
    <property type="entry name" value="NACHT DOMAIN-CONTAINING PROTEIN"/>
    <property type="match status" value="1"/>
</dbReference>
<dbReference type="EMBL" id="ML119671">
    <property type="protein sequence ID" value="RPA82521.1"/>
    <property type="molecule type" value="Genomic_DNA"/>
</dbReference>
<dbReference type="Pfam" id="PF24883">
    <property type="entry name" value="NPHP3_N"/>
    <property type="match status" value="1"/>
</dbReference>
<dbReference type="InterPro" id="IPR027417">
    <property type="entry name" value="P-loop_NTPase"/>
</dbReference>
<evidence type="ECO:0000259" key="4">
    <source>
        <dbReference type="Pfam" id="PF24883"/>
    </source>
</evidence>
<feature type="domain" description="Nephrocystin 3-like N-terminal" evidence="4">
    <location>
        <begin position="495"/>
        <end position="657"/>
    </location>
</feature>
<dbReference type="OrthoDB" id="7464126at2759"/>
<evidence type="ECO:0000256" key="2">
    <source>
        <dbReference type="SAM" id="MobiDB-lite"/>
    </source>
</evidence>
<sequence>MPHFNFKKRFKLWKRNRDHHKVSDSVQLVISSSSSAFRPKETGLQQDTSGSTKALVEDIDPRPLPDSSSHPKHEHAAGDADVGSHYANHNSMLPDPLLPPPQILISDNDPDLIEDDGAFSTVSPGTQSNTSLRQLPSDLSQVSSKSDPVGNDTYAVLRTGPHGNSSNASLRQLPSDLPQASPEPWSELPSGNRGPDAAWNKAQWIRAYEIAKNKLNPEEQTQLPADVQSIEKETVISIIGEAQNIRDRKIAAQLTYTNKRGQTVRLREKVDTLIKDFNAYARIVDIAVGHQPEVTSLVWGSVRFLLQVYINHSEAVDAVTEAMEKIVSAMGWAYFYASMFYNALNQDDGGGLSGSGKDSASASGFYHGTTAALPEFYASILVFSIKARSFFAPAGVFRRAASALKPFSEHFQDCINEVEEKEKVLKDLAEMATMKRMKAIHDFMLYSAPSWRAALQALQVPLSVTPEEDKKALQWLNAVDPSSLYRYNRERRLKGTCAWIFRENVFQTWDAGQDKGNLCISGIPGAGKSVLATALIDHLKSKRDGSRVLYFFFSAGDQLRINPVDMLASLIAQLIKGAPGDKEVVQMKQILRERVEESSSFALSHASGEGREFEKLCDLFLDMARNSTSRVNLVLDALDECSTPNLVAEFVDKVTRSYSAQPQLDQVNCGSNMGVTSARIRIVLTGRPDVIQIHFALPSFSNISMDVDEDIGAFVEDRVTRNKALCAHKEKIKDAIFRNATGMFRYAALALEELEVVSLEPIRKRIAALPKGIFGISAIH</sequence>
<name>A0A3N4IE82_ASCIM</name>
<proteinExistence type="predicted"/>
<dbReference type="AlphaFoldDB" id="A0A3N4IE82"/>
<feature type="region of interest" description="Disordered" evidence="2">
    <location>
        <begin position="36"/>
        <end position="194"/>
    </location>
</feature>
<dbReference type="Proteomes" id="UP000275078">
    <property type="component" value="Unassembled WGS sequence"/>
</dbReference>
<dbReference type="STRING" id="1160509.A0A3N4IE82"/>
<dbReference type="SUPFAM" id="SSF52540">
    <property type="entry name" value="P-loop containing nucleoside triphosphate hydrolases"/>
    <property type="match status" value="1"/>
</dbReference>
<evidence type="ECO:0000313" key="5">
    <source>
        <dbReference type="EMBL" id="RPA82521.1"/>
    </source>
</evidence>
<organism evidence="5 6">
    <name type="scientific">Ascobolus immersus RN42</name>
    <dbReference type="NCBI Taxonomy" id="1160509"/>
    <lineage>
        <taxon>Eukaryota</taxon>
        <taxon>Fungi</taxon>
        <taxon>Dikarya</taxon>
        <taxon>Ascomycota</taxon>
        <taxon>Pezizomycotina</taxon>
        <taxon>Pezizomycetes</taxon>
        <taxon>Pezizales</taxon>
        <taxon>Ascobolaceae</taxon>
        <taxon>Ascobolus</taxon>
    </lineage>
</organism>
<protein>
    <submittedName>
        <fullName evidence="5">Uncharacterized protein</fullName>
    </submittedName>
</protein>
<feature type="compositionally biased region" description="Basic and acidic residues" evidence="2">
    <location>
        <begin position="55"/>
        <end position="78"/>
    </location>
</feature>
<dbReference type="InterPro" id="IPR056125">
    <property type="entry name" value="DUF7708"/>
</dbReference>
<dbReference type="Gene3D" id="3.40.50.300">
    <property type="entry name" value="P-loop containing nucleotide triphosphate hydrolases"/>
    <property type="match status" value="1"/>
</dbReference>
<keyword evidence="1" id="KW-0677">Repeat</keyword>
<feature type="compositionally biased region" description="Acidic residues" evidence="2">
    <location>
        <begin position="108"/>
        <end position="117"/>
    </location>
</feature>
<dbReference type="Pfam" id="PF24809">
    <property type="entry name" value="DUF7708"/>
    <property type="match status" value="1"/>
</dbReference>
<feature type="domain" description="DUF7708" evidence="3">
    <location>
        <begin position="272"/>
        <end position="337"/>
    </location>
</feature>
<evidence type="ECO:0000256" key="1">
    <source>
        <dbReference type="ARBA" id="ARBA00022737"/>
    </source>
</evidence>
<feature type="compositionally biased region" description="Polar residues" evidence="2">
    <location>
        <begin position="162"/>
        <end position="172"/>
    </location>
</feature>
<reference evidence="5 6" key="1">
    <citation type="journal article" date="2018" name="Nat. Ecol. Evol.">
        <title>Pezizomycetes genomes reveal the molecular basis of ectomycorrhizal truffle lifestyle.</title>
        <authorList>
            <person name="Murat C."/>
            <person name="Payen T."/>
            <person name="Noel B."/>
            <person name="Kuo A."/>
            <person name="Morin E."/>
            <person name="Chen J."/>
            <person name="Kohler A."/>
            <person name="Krizsan K."/>
            <person name="Balestrini R."/>
            <person name="Da Silva C."/>
            <person name="Montanini B."/>
            <person name="Hainaut M."/>
            <person name="Levati E."/>
            <person name="Barry K.W."/>
            <person name="Belfiori B."/>
            <person name="Cichocki N."/>
            <person name="Clum A."/>
            <person name="Dockter R.B."/>
            <person name="Fauchery L."/>
            <person name="Guy J."/>
            <person name="Iotti M."/>
            <person name="Le Tacon F."/>
            <person name="Lindquist E.A."/>
            <person name="Lipzen A."/>
            <person name="Malagnac F."/>
            <person name="Mello A."/>
            <person name="Molinier V."/>
            <person name="Miyauchi S."/>
            <person name="Poulain J."/>
            <person name="Riccioni C."/>
            <person name="Rubini A."/>
            <person name="Sitrit Y."/>
            <person name="Splivallo R."/>
            <person name="Traeger S."/>
            <person name="Wang M."/>
            <person name="Zifcakova L."/>
            <person name="Wipf D."/>
            <person name="Zambonelli A."/>
            <person name="Paolocci F."/>
            <person name="Nowrousian M."/>
            <person name="Ottonello S."/>
            <person name="Baldrian P."/>
            <person name="Spatafora J.W."/>
            <person name="Henrissat B."/>
            <person name="Nagy L.G."/>
            <person name="Aury J.M."/>
            <person name="Wincker P."/>
            <person name="Grigoriev I.V."/>
            <person name="Bonfante P."/>
            <person name="Martin F.M."/>
        </authorList>
    </citation>
    <scope>NUCLEOTIDE SEQUENCE [LARGE SCALE GENOMIC DNA]</scope>
    <source>
        <strain evidence="5 6">RN42</strain>
    </source>
</reference>
<feature type="compositionally biased region" description="Polar residues" evidence="2">
    <location>
        <begin position="43"/>
        <end position="52"/>
    </location>
</feature>
<evidence type="ECO:0000313" key="6">
    <source>
        <dbReference type="Proteomes" id="UP000275078"/>
    </source>
</evidence>
<evidence type="ECO:0000259" key="3">
    <source>
        <dbReference type="Pfam" id="PF24809"/>
    </source>
</evidence>
<dbReference type="PANTHER" id="PTHR10039">
    <property type="entry name" value="AMELOGENIN"/>
    <property type="match status" value="1"/>
</dbReference>
<gene>
    <name evidence="5" type="ORF">BJ508DRAFT_89387</name>
</gene>
<dbReference type="InterPro" id="IPR056884">
    <property type="entry name" value="NPHP3-like_N"/>
</dbReference>
<keyword evidence="6" id="KW-1185">Reference proteome</keyword>
<feature type="compositionally biased region" description="Polar residues" evidence="2">
    <location>
        <begin position="120"/>
        <end position="146"/>
    </location>
</feature>
<accession>A0A3N4IE82</accession>